<sequence>MPIRWARTIVLTAVVAVAAFCAAGVVEDGPLAGLAGEVGQRSRDGGPVTISYMLPNDGARAVTITHVGLLNSDGLTLEAAHVVPGRFFIGGPYPPETDDEHWANHAPTWRQRVDAVGAVIPAGGGHDLVVGLRPGRLGTSRIDGVEITYTEGGRTYRLESRMKVTICTGPGC</sequence>
<evidence type="ECO:0000313" key="3">
    <source>
        <dbReference type="Proteomes" id="UP000182977"/>
    </source>
</evidence>
<dbReference type="STRING" id="419479.SAMN04488563_4356"/>
<gene>
    <name evidence="2" type="ORF">SAMN04488563_4356</name>
</gene>
<evidence type="ECO:0000313" key="2">
    <source>
        <dbReference type="EMBL" id="SDU72514.1"/>
    </source>
</evidence>
<reference evidence="3" key="1">
    <citation type="submission" date="2016-10" db="EMBL/GenBank/DDBJ databases">
        <authorList>
            <person name="Varghese N."/>
            <person name="Submissions S."/>
        </authorList>
    </citation>
    <scope>NUCLEOTIDE SEQUENCE [LARGE SCALE GENOMIC DNA]</scope>
    <source>
        <strain evidence="3">DSM 45079</strain>
    </source>
</reference>
<evidence type="ECO:0000256" key="1">
    <source>
        <dbReference type="SAM" id="SignalP"/>
    </source>
</evidence>
<dbReference type="EMBL" id="LT629791">
    <property type="protein sequence ID" value="SDU72514.1"/>
    <property type="molecule type" value="Genomic_DNA"/>
</dbReference>
<feature type="chain" id="PRO_5039696278" evidence="1">
    <location>
        <begin position="23"/>
        <end position="172"/>
    </location>
</feature>
<protein>
    <submittedName>
        <fullName evidence="2">Uncharacterized protein</fullName>
    </submittedName>
</protein>
<dbReference type="Proteomes" id="UP000182977">
    <property type="component" value="Chromosome I"/>
</dbReference>
<proteinExistence type="predicted"/>
<accession>A0A1H2KVM7</accession>
<organism evidence="2 3">
    <name type="scientific">Jiangella alkaliphila</name>
    <dbReference type="NCBI Taxonomy" id="419479"/>
    <lineage>
        <taxon>Bacteria</taxon>
        <taxon>Bacillati</taxon>
        <taxon>Actinomycetota</taxon>
        <taxon>Actinomycetes</taxon>
        <taxon>Jiangellales</taxon>
        <taxon>Jiangellaceae</taxon>
        <taxon>Jiangella</taxon>
    </lineage>
</organism>
<name>A0A1H2KVM7_9ACTN</name>
<feature type="signal peptide" evidence="1">
    <location>
        <begin position="1"/>
        <end position="22"/>
    </location>
</feature>
<keyword evidence="1" id="KW-0732">Signal</keyword>
<dbReference type="AlphaFoldDB" id="A0A1H2KVM7"/>
<keyword evidence="3" id="KW-1185">Reference proteome</keyword>